<name>A0A7T8HFV3_CALRO</name>
<sequence length="114" mass="13066">VMISSLIVLCIFVNILVIIGGSGGRWRRSLLLPWLIVYGFIIMGAIAAHQWFTTLCWVEEKIYGLVCLITGFVGLWQLKPLRNQNSSLLEIHLGSKDFKKKAFRPFNTNFYTFL</sequence>
<accession>A0A7T8HFV3</accession>
<keyword evidence="1" id="KW-0472">Membrane</keyword>
<dbReference type="Proteomes" id="UP000595437">
    <property type="component" value="Chromosome 6"/>
</dbReference>
<organism evidence="2 3">
    <name type="scientific">Caligus rogercresseyi</name>
    <name type="common">Sea louse</name>
    <dbReference type="NCBI Taxonomy" id="217165"/>
    <lineage>
        <taxon>Eukaryota</taxon>
        <taxon>Metazoa</taxon>
        <taxon>Ecdysozoa</taxon>
        <taxon>Arthropoda</taxon>
        <taxon>Crustacea</taxon>
        <taxon>Multicrustacea</taxon>
        <taxon>Hexanauplia</taxon>
        <taxon>Copepoda</taxon>
        <taxon>Siphonostomatoida</taxon>
        <taxon>Caligidae</taxon>
        <taxon>Caligus</taxon>
    </lineage>
</organism>
<reference evidence="3" key="1">
    <citation type="submission" date="2021-01" db="EMBL/GenBank/DDBJ databases">
        <title>Caligus Genome Assembly.</title>
        <authorList>
            <person name="Gallardo-Escarate C."/>
        </authorList>
    </citation>
    <scope>NUCLEOTIDE SEQUENCE [LARGE SCALE GENOMIC DNA]</scope>
</reference>
<dbReference type="AlphaFoldDB" id="A0A7T8HFV3"/>
<gene>
    <name evidence="2" type="ORF">FKW44_009630</name>
</gene>
<evidence type="ECO:0000313" key="2">
    <source>
        <dbReference type="EMBL" id="QQP49100.1"/>
    </source>
</evidence>
<evidence type="ECO:0000256" key="1">
    <source>
        <dbReference type="SAM" id="Phobius"/>
    </source>
</evidence>
<keyword evidence="3" id="KW-1185">Reference proteome</keyword>
<keyword evidence="1" id="KW-0812">Transmembrane</keyword>
<evidence type="ECO:0000313" key="3">
    <source>
        <dbReference type="Proteomes" id="UP000595437"/>
    </source>
</evidence>
<protein>
    <submittedName>
        <fullName evidence="2">Uncharacterized protein</fullName>
    </submittedName>
</protein>
<feature type="transmembrane region" description="Helical" evidence="1">
    <location>
        <begin position="31"/>
        <end position="50"/>
    </location>
</feature>
<feature type="transmembrane region" description="Helical" evidence="1">
    <location>
        <begin position="6"/>
        <end position="24"/>
    </location>
</feature>
<feature type="non-terminal residue" evidence="2">
    <location>
        <position position="1"/>
    </location>
</feature>
<proteinExistence type="predicted"/>
<keyword evidence="1" id="KW-1133">Transmembrane helix</keyword>
<feature type="transmembrane region" description="Helical" evidence="1">
    <location>
        <begin position="62"/>
        <end position="78"/>
    </location>
</feature>
<dbReference type="EMBL" id="CP045895">
    <property type="protein sequence ID" value="QQP49100.1"/>
    <property type="molecule type" value="Genomic_DNA"/>
</dbReference>